<proteinExistence type="predicted"/>
<evidence type="ECO:0000313" key="3">
    <source>
        <dbReference type="EMBL" id="KAK6359964.1"/>
    </source>
</evidence>
<evidence type="ECO:0000256" key="2">
    <source>
        <dbReference type="SAM" id="SignalP"/>
    </source>
</evidence>
<protein>
    <submittedName>
        <fullName evidence="3">Uncharacterized protein</fullName>
    </submittedName>
</protein>
<comment type="caution">
    <text evidence="3">The sequence shown here is derived from an EMBL/GenBank/DDBJ whole genome shotgun (WGS) entry which is preliminary data.</text>
</comment>
<dbReference type="Proteomes" id="UP001375240">
    <property type="component" value="Unassembled WGS sequence"/>
</dbReference>
<feature type="region of interest" description="Disordered" evidence="1">
    <location>
        <begin position="196"/>
        <end position="266"/>
    </location>
</feature>
<reference evidence="3 4" key="1">
    <citation type="submission" date="2019-10" db="EMBL/GenBank/DDBJ databases">
        <authorList>
            <person name="Palmer J.M."/>
        </authorList>
    </citation>
    <scope>NUCLEOTIDE SEQUENCE [LARGE SCALE GENOMIC DNA]</scope>
    <source>
        <strain evidence="3 4">TWF696</strain>
    </source>
</reference>
<name>A0AAV9VDQ8_9PEZI</name>
<evidence type="ECO:0000256" key="1">
    <source>
        <dbReference type="SAM" id="MobiDB-lite"/>
    </source>
</evidence>
<feature type="signal peptide" evidence="2">
    <location>
        <begin position="1"/>
        <end position="19"/>
    </location>
</feature>
<organism evidence="3 4">
    <name type="scientific">Orbilia brochopaga</name>
    <dbReference type="NCBI Taxonomy" id="3140254"/>
    <lineage>
        <taxon>Eukaryota</taxon>
        <taxon>Fungi</taxon>
        <taxon>Dikarya</taxon>
        <taxon>Ascomycota</taxon>
        <taxon>Pezizomycotina</taxon>
        <taxon>Orbiliomycetes</taxon>
        <taxon>Orbiliales</taxon>
        <taxon>Orbiliaceae</taxon>
        <taxon>Orbilia</taxon>
    </lineage>
</organism>
<dbReference type="EMBL" id="JAVHNQ010000001">
    <property type="protein sequence ID" value="KAK6359964.1"/>
    <property type="molecule type" value="Genomic_DNA"/>
</dbReference>
<feature type="compositionally biased region" description="Polar residues" evidence="1">
    <location>
        <begin position="196"/>
        <end position="208"/>
    </location>
</feature>
<gene>
    <name evidence="3" type="ORF">TWF696_001087</name>
</gene>
<evidence type="ECO:0000313" key="4">
    <source>
        <dbReference type="Proteomes" id="UP001375240"/>
    </source>
</evidence>
<sequence>MRATVLSLALAISAASAQTAPPQPSISAAPGSLPVGAQCSDDAQCANGAQCYGVTSFTIRTCGSFQSVCTSDAQCATNTCNNGFCNGVLGGGDSSSVTTAPTETSSVVGPSIPPQSTVIAAPGSLPLGAQCSSKEQCANGADCYGVTAFTITTCGSFQSVCTSDNQCATNTCNNGFCNGPLPSGSSLSTYAIPTGASTGSPTGINTSAAPYPSTGNGTGTGTGTGNNGGNGGGNGGNGGNGGAGSTLTSAPASGATGGSSTTTGASPTYTGAAVAFDIPRGAAAIVAIVVAGLAL</sequence>
<accession>A0AAV9VDQ8</accession>
<dbReference type="InterPro" id="IPR008119">
    <property type="entry name" value="Gra6_protein"/>
</dbReference>
<keyword evidence="2" id="KW-0732">Signal</keyword>
<feature type="chain" id="PRO_5043463097" evidence="2">
    <location>
        <begin position="20"/>
        <end position="295"/>
    </location>
</feature>
<dbReference type="AlphaFoldDB" id="A0AAV9VDQ8"/>
<feature type="compositionally biased region" description="Gly residues" evidence="1">
    <location>
        <begin position="216"/>
        <end position="244"/>
    </location>
</feature>
<keyword evidence="4" id="KW-1185">Reference proteome</keyword>
<dbReference type="PRINTS" id="PR01746">
    <property type="entry name" value="DENSEGRNULE6"/>
</dbReference>
<feature type="compositionally biased region" description="Low complexity" evidence="1">
    <location>
        <begin position="245"/>
        <end position="266"/>
    </location>
</feature>